<reference evidence="2" key="2">
    <citation type="submission" date="2021-04" db="EMBL/GenBank/DDBJ databases">
        <authorList>
            <person name="Gilroy R."/>
        </authorList>
    </citation>
    <scope>NUCLEOTIDE SEQUENCE</scope>
    <source>
        <strain evidence="2">CHK183-1962</strain>
    </source>
</reference>
<feature type="transmembrane region" description="Helical" evidence="1">
    <location>
        <begin position="313"/>
        <end position="331"/>
    </location>
</feature>
<dbReference type="Proteomes" id="UP000886890">
    <property type="component" value="Unassembled WGS sequence"/>
</dbReference>
<sequence length="734" mass="83402">MKYKKLFVFAGLVLLTALFLFLSEKNHQYSLSGTPSSQEWDLSQETPELTVFSSCLDVGSYTCTVSLSAADTFEWKLLDMDHNNGNNELGVEIASGTVSPGSDCLDFPFSLTEKTDHLDLIVSSQNQSVTVSQWSVTCTDSPHTDSILFLLLAAAFFAFLIYNWETPGFGYRLAAIVVGILLTAPFFTGSLLRGGDMRFHVNRIVGIADGLANGQFPVRMDYTLNNGYGFVNSILYPDLFLYLPAALYLLGLSAMNAYKLFVLLINVAAACVGYYSFRRILRDDRLGLICTILYLLVPYRLVNLYTRAAVSEALANVFFPLLFLAVYELFFGDMKKWYLSVIAATCILHSHILSVEICLFFVLCIVLVRIVPIIRNGESLRILYALRALAVFLLVNLWFIVPFFTEFGENYFILTRRVDLSEDTPSLWQLLFSDSDAYYSKTISLGFAVLAGVLIYLYYRYYKKDYDARDRKTGLYCLVFGVFSCYAVTEYFPWTLIQSTDFGNKYVAAMQFPWRMLGYASLFLCILATLGIKKLWEHKKTVVAAGILLLSVHSALTCLDTFVTKAEVYMADRDSAVPGCNYADYYRYEVGQALETITQERGDRILAPDFVSISEYEKTWGRLTFRFTSRDASAPVTLQCPYYAYGYYRVWLNGEEVSYGKDEWDLMTLTIPAGLAEGAVEIRYTSRKLFLVGDFISLLTFLGILAFFLYTSLEKKRRKKRRMRKKARRRNPAQ</sequence>
<keyword evidence="1" id="KW-1133">Transmembrane helix</keyword>
<feature type="transmembrane region" description="Helical" evidence="1">
    <location>
        <begin position="473"/>
        <end position="492"/>
    </location>
</feature>
<proteinExistence type="predicted"/>
<evidence type="ECO:0000256" key="1">
    <source>
        <dbReference type="SAM" id="Phobius"/>
    </source>
</evidence>
<feature type="transmembrane region" description="Helical" evidence="1">
    <location>
        <begin position="234"/>
        <end position="253"/>
    </location>
</feature>
<keyword evidence="1" id="KW-0812">Transmembrane</keyword>
<feature type="transmembrane region" description="Helical" evidence="1">
    <location>
        <begin position="337"/>
        <end position="370"/>
    </location>
</feature>
<name>A0A9D2BJR3_9FIRM</name>
<comment type="caution">
    <text evidence="2">The sequence shown here is derived from an EMBL/GenBank/DDBJ whole genome shotgun (WGS) entry which is preliminary data.</text>
</comment>
<keyword evidence="1" id="KW-0472">Membrane</keyword>
<feature type="transmembrane region" description="Helical" evidence="1">
    <location>
        <begin position="382"/>
        <end position="404"/>
    </location>
</feature>
<feature type="transmembrane region" description="Helical" evidence="1">
    <location>
        <begin position="512"/>
        <end position="530"/>
    </location>
</feature>
<evidence type="ECO:0008006" key="4">
    <source>
        <dbReference type="Google" id="ProtNLM"/>
    </source>
</evidence>
<protein>
    <recommendedName>
        <fullName evidence="4">Membrane protein 6-pyruvoyl-tetrahydropterin synthase-related domain-containing protein</fullName>
    </recommendedName>
</protein>
<feature type="transmembrane region" description="Helical" evidence="1">
    <location>
        <begin position="171"/>
        <end position="192"/>
    </location>
</feature>
<feature type="transmembrane region" description="Helical" evidence="1">
    <location>
        <begin position="542"/>
        <end position="563"/>
    </location>
</feature>
<feature type="transmembrane region" description="Helical" evidence="1">
    <location>
        <begin position="438"/>
        <end position="461"/>
    </location>
</feature>
<gene>
    <name evidence="2" type="ORF">H9734_09240</name>
</gene>
<accession>A0A9D2BJR3</accession>
<evidence type="ECO:0000313" key="3">
    <source>
        <dbReference type="Proteomes" id="UP000886890"/>
    </source>
</evidence>
<feature type="transmembrane region" description="Helical" evidence="1">
    <location>
        <begin position="260"/>
        <end position="280"/>
    </location>
</feature>
<dbReference type="AlphaFoldDB" id="A0A9D2BJR3"/>
<reference evidence="2" key="1">
    <citation type="journal article" date="2021" name="PeerJ">
        <title>Extensive microbial diversity within the chicken gut microbiome revealed by metagenomics and culture.</title>
        <authorList>
            <person name="Gilroy R."/>
            <person name="Ravi A."/>
            <person name="Getino M."/>
            <person name="Pursley I."/>
            <person name="Horton D.L."/>
            <person name="Alikhan N.F."/>
            <person name="Baker D."/>
            <person name="Gharbi K."/>
            <person name="Hall N."/>
            <person name="Watson M."/>
            <person name="Adriaenssens E.M."/>
            <person name="Foster-Nyarko E."/>
            <person name="Jarju S."/>
            <person name="Secka A."/>
            <person name="Antonio M."/>
            <person name="Oren A."/>
            <person name="Chaudhuri R.R."/>
            <person name="La Ragione R."/>
            <person name="Hildebrand F."/>
            <person name="Pallen M.J."/>
        </authorList>
    </citation>
    <scope>NUCLEOTIDE SEQUENCE</scope>
    <source>
        <strain evidence="2">CHK183-1962</strain>
    </source>
</reference>
<feature type="transmembrane region" description="Helical" evidence="1">
    <location>
        <begin position="695"/>
        <end position="713"/>
    </location>
</feature>
<evidence type="ECO:0000313" key="2">
    <source>
        <dbReference type="EMBL" id="HIX77759.1"/>
    </source>
</evidence>
<feature type="transmembrane region" description="Helical" evidence="1">
    <location>
        <begin position="147"/>
        <end position="164"/>
    </location>
</feature>
<dbReference type="EMBL" id="DXEK01000154">
    <property type="protein sequence ID" value="HIX77759.1"/>
    <property type="molecule type" value="Genomic_DNA"/>
</dbReference>
<organism evidence="2 3">
    <name type="scientific">Candidatus Fusicatenibacter merdavium</name>
    <dbReference type="NCBI Taxonomy" id="2838600"/>
    <lineage>
        <taxon>Bacteria</taxon>
        <taxon>Bacillati</taxon>
        <taxon>Bacillota</taxon>
        <taxon>Clostridia</taxon>
        <taxon>Lachnospirales</taxon>
        <taxon>Lachnospiraceae</taxon>
        <taxon>Fusicatenibacter</taxon>
    </lineage>
</organism>